<organism evidence="4 5">
    <name type="scientific">Popillia japonica</name>
    <name type="common">Japanese beetle</name>
    <dbReference type="NCBI Taxonomy" id="7064"/>
    <lineage>
        <taxon>Eukaryota</taxon>
        <taxon>Metazoa</taxon>
        <taxon>Ecdysozoa</taxon>
        <taxon>Arthropoda</taxon>
        <taxon>Hexapoda</taxon>
        <taxon>Insecta</taxon>
        <taxon>Pterygota</taxon>
        <taxon>Neoptera</taxon>
        <taxon>Endopterygota</taxon>
        <taxon>Coleoptera</taxon>
        <taxon>Polyphaga</taxon>
        <taxon>Scarabaeiformia</taxon>
        <taxon>Scarabaeidae</taxon>
        <taxon>Rutelinae</taxon>
        <taxon>Popillia</taxon>
    </lineage>
</organism>
<evidence type="ECO:0000313" key="5">
    <source>
        <dbReference type="Proteomes" id="UP001458880"/>
    </source>
</evidence>
<dbReference type="Gene3D" id="1.10.10.60">
    <property type="entry name" value="Homeodomain-like"/>
    <property type="match status" value="1"/>
</dbReference>
<dbReference type="InterPro" id="IPR006600">
    <property type="entry name" value="HTH_CenpB_DNA-bd_dom"/>
</dbReference>
<dbReference type="GO" id="GO:0005634">
    <property type="term" value="C:nucleus"/>
    <property type="evidence" value="ECO:0007669"/>
    <property type="project" value="UniProtKB-SubCell"/>
</dbReference>
<dbReference type="InterPro" id="IPR050863">
    <property type="entry name" value="CenT-Element_Derived"/>
</dbReference>
<gene>
    <name evidence="4" type="ORF">QE152_g34472</name>
</gene>
<dbReference type="PANTHER" id="PTHR19303:SF73">
    <property type="entry name" value="PROTEIN PDC2"/>
    <property type="match status" value="1"/>
</dbReference>
<dbReference type="PROSITE" id="PS51253">
    <property type="entry name" value="HTH_CENPB"/>
    <property type="match status" value="1"/>
</dbReference>
<evidence type="ECO:0000256" key="2">
    <source>
        <dbReference type="ARBA" id="ARBA00023125"/>
    </source>
</evidence>
<dbReference type="SUPFAM" id="SSF46689">
    <property type="entry name" value="Homeodomain-like"/>
    <property type="match status" value="1"/>
</dbReference>
<dbReference type="Pfam" id="PF03221">
    <property type="entry name" value="HTH_Tnp_Tc5"/>
    <property type="match status" value="1"/>
</dbReference>
<evidence type="ECO:0000259" key="3">
    <source>
        <dbReference type="PROSITE" id="PS51253"/>
    </source>
</evidence>
<evidence type="ECO:0000313" key="4">
    <source>
        <dbReference type="EMBL" id="KAK9693035.1"/>
    </source>
</evidence>
<evidence type="ECO:0000256" key="1">
    <source>
        <dbReference type="ARBA" id="ARBA00004123"/>
    </source>
</evidence>
<dbReference type="InterPro" id="IPR009057">
    <property type="entry name" value="Homeodomain-like_sf"/>
</dbReference>
<dbReference type="AlphaFoldDB" id="A0AAW1IU79"/>
<feature type="domain" description="HTH CENPB-type" evidence="3">
    <location>
        <begin position="1"/>
        <end position="69"/>
    </location>
</feature>
<dbReference type="GO" id="GO:0003677">
    <property type="term" value="F:DNA binding"/>
    <property type="evidence" value="ECO:0007669"/>
    <property type="project" value="UniProtKB-KW"/>
</dbReference>
<accession>A0AAW1IU79</accession>
<reference evidence="4 5" key="1">
    <citation type="journal article" date="2024" name="BMC Genomics">
        <title>De novo assembly and annotation of Popillia japonica's genome with initial clues to its potential as an invasive pest.</title>
        <authorList>
            <person name="Cucini C."/>
            <person name="Boschi S."/>
            <person name="Funari R."/>
            <person name="Cardaioli E."/>
            <person name="Iannotti N."/>
            <person name="Marturano G."/>
            <person name="Paoli F."/>
            <person name="Bruttini M."/>
            <person name="Carapelli A."/>
            <person name="Frati F."/>
            <person name="Nardi F."/>
        </authorList>
    </citation>
    <scope>NUCLEOTIDE SEQUENCE [LARGE SCALE GENOMIC DNA]</scope>
    <source>
        <strain evidence="4">DMR45628</strain>
    </source>
</reference>
<comment type="caution">
    <text evidence="4">The sequence shown here is derived from an EMBL/GenBank/DDBJ whole genome shotgun (WGS) entry which is preliminary data.</text>
</comment>
<dbReference type="SMART" id="SM00674">
    <property type="entry name" value="CENPB"/>
    <property type="match status" value="1"/>
</dbReference>
<protein>
    <submittedName>
        <fullName evidence="4">Tc5 transposase DNA-binding domain</fullName>
    </submittedName>
</protein>
<proteinExistence type="predicted"/>
<dbReference type="Proteomes" id="UP001458880">
    <property type="component" value="Unassembled WGS sequence"/>
</dbReference>
<sequence>MKSADNQELDLAMYTWFMQIRSQGQPINGPIICEKVLQINRMMNGDPNFKATHVWLQRLKSRHGIRELDIQGKRLSADVASAHNFKRTSNEFCKACGFEPNRTKQVSTGKSCQPSPLFPKGKLQFLGTKPHVKKH</sequence>
<keyword evidence="5" id="KW-1185">Reference proteome</keyword>
<dbReference type="PANTHER" id="PTHR19303">
    <property type="entry name" value="TRANSPOSON"/>
    <property type="match status" value="1"/>
</dbReference>
<keyword evidence="2 4" id="KW-0238">DNA-binding</keyword>
<comment type="subcellular location">
    <subcellularLocation>
        <location evidence="1">Nucleus</location>
    </subcellularLocation>
</comment>
<name>A0AAW1IU79_POPJA</name>
<dbReference type="EMBL" id="JASPKY010000555">
    <property type="protein sequence ID" value="KAK9693035.1"/>
    <property type="molecule type" value="Genomic_DNA"/>
</dbReference>